<keyword evidence="4 5" id="KW-0472">Membrane</keyword>
<proteinExistence type="predicted"/>
<dbReference type="SUPFAM" id="SSF158442">
    <property type="entry name" value="DsbB-like"/>
    <property type="match status" value="1"/>
</dbReference>
<dbReference type="InterPro" id="IPR023380">
    <property type="entry name" value="DsbB-like_sf"/>
</dbReference>
<dbReference type="PIRSF" id="PIRSF033913">
    <property type="entry name" value="S-S_format_DsbB"/>
    <property type="match status" value="1"/>
</dbReference>
<evidence type="ECO:0008006" key="8">
    <source>
        <dbReference type="Google" id="ProtNLM"/>
    </source>
</evidence>
<evidence type="ECO:0000313" key="6">
    <source>
        <dbReference type="EMBL" id="AVX03078.1"/>
    </source>
</evidence>
<dbReference type="GO" id="GO:0015035">
    <property type="term" value="F:protein-disulfide reductase activity"/>
    <property type="evidence" value="ECO:0007669"/>
    <property type="project" value="InterPro"/>
</dbReference>
<sequence>MGDEMNFDNLSVKSLTIIGFGLSVLTILSVYFFQYVMNYQPCELCYAQRNPYYIAIPILLLALIFWIKLSKIMVTTLVSAMLLIFLWSTYQAGYHAGVEWGFWPGPNTCSGMGDGISLDQLSNIDGSRVVPCDRASVRFFGLSFAGMNTIVSLVIAAIFALATKKSVQKIA</sequence>
<dbReference type="STRING" id="1122213.GCA_000423365_03244"/>
<dbReference type="InterPro" id="IPR003752">
    <property type="entry name" value="DiS_bond_form_DsbB/BdbC"/>
</dbReference>
<comment type="subcellular location">
    <subcellularLocation>
        <location evidence="1">Membrane</location>
        <topology evidence="1">Multi-pass membrane protein</topology>
    </subcellularLocation>
</comment>
<evidence type="ECO:0000256" key="3">
    <source>
        <dbReference type="ARBA" id="ARBA00022989"/>
    </source>
</evidence>
<dbReference type="Pfam" id="PF02600">
    <property type="entry name" value="DsbB"/>
    <property type="match status" value="1"/>
</dbReference>
<accession>A0A2R4MAK6</accession>
<gene>
    <name evidence="6" type="ORF">MXMO3_00532</name>
</gene>
<evidence type="ECO:0000313" key="7">
    <source>
        <dbReference type="Proteomes" id="UP000258927"/>
    </source>
</evidence>
<dbReference type="AlphaFoldDB" id="A0A2R4MAK6"/>
<reference evidence="6 7" key="1">
    <citation type="submission" date="2017-05" db="EMBL/GenBank/DDBJ databases">
        <title>Genome Analysis of Maritalea myrionectae HL2708#5.</title>
        <authorList>
            <consortium name="Cotde Inc.-PKNU"/>
            <person name="Jang D."/>
            <person name="Oh H.-M."/>
        </authorList>
    </citation>
    <scope>NUCLEOTIDE SEQUENCE [LARGE SCALE GENOMIC DNA]</scope>
    <source>
        <strain evidence="6 7">HL2708#5</strain>
    </source>
</reference>
<organism evidence="6 7">
    <name type="scientific">Maritalea myrionectae</name>
    <dbReference type="NCBI Taxonomy" id="454601"/>
    <lineage>
        <taxon>Bacteria</taxon>
        <taxon>Pseudomonadati</taxon>
        <taxon>Pseudomonadota</taxon>
        <taxon>Alphaproteobacteria</taxon>
        <taxon>Hyphomicrobiales</taxon>
        <taxon>Devosiaceae</taxon>
        <taxon>Maritalea</taxon>
    </lineage>
</organism>
<evidence type="ECO:0000256" key="1">
    <source>
        <dbReference type="ARBA" id="ARBA00004141"/>
    </source>
</evidence>
<dbReference type="Gene3D" id="1.20.1550.10">
    <property type="entry name" value="DsbB-like"/>
    <property type="match status" value="1"/>
</dbReference>
<keyword evidence="2 5" id="KW-0812">Transmembrane</keyword>
<feature type="transmembrane region" description="Helical" evidence="5">
    <location>
        <begin position="12"/>
        <end position="32"/>
    </location>
</feature>
<feature type="transmembrane region" description="Helical" evidence="5">
    <location>
        <begin position="76"/>
        <end position="94"/>
    </location>
</feature>
<dbReference type="EMBL" id="CP021330">
    <property type="protein sequence ID" value="AVX03078.1"/>
    <property type="molecule type" value="Genomic_DNA"/>
</dbReference>
<dbReference type="Proteomes" id="UP000258927">
    <property type="component" value="Chromosome"/>
</dbReference>
<dbReference type="InterPro" id="IPR024199">
    <property type="entry name" value="Uncharacterised_DsbB"/>
</dbReference>
<keyword evidence="3 5" id="KW-1133">Transmembrane helix</keyword>
<evidence type="ECO:0000256" key="2">
    <source>
        <dbReference type="ARBA" id="ARBA00022692"/>
    </source>
</evidence>
<name>A0A2R4MAK6_9HYPH</name>
<keyword evidence="7" id="KW-1185">Reference proteome</keyword>
<feature type="transmembrane region" description="Helical" evidence="5">
    <location>
        <begin position="52"/>
        <end position="69"/>
    </location>
</feature>
<evidence type="ECO:0000256" key="4">
    <source>
        <dbReference type="ARBA" id="ARBA00023136"/>
    </source>
</evidence>
<protein>
    <recommendedName>
        <fullName evidence="8">Disulfide bond formation protein B</fullName>
    </recommendedName>
</protein>
<dbReference type="KEGG" id="mmyr:MXMO3_00532"/>
<dbReference type="GO" id="GO:0016020">
    <property type="term" value="C:membrane"/>
    <property type="evidence" value="ECO:0007669"/>
    <property type="project" value="UniProtKB-SubCell"/>
</dbReference>
<evidence type="ECO:0000256" key="5">
    <source>
        <dbReference type="SAM" id="Phobius"/>
    </source>
</evidence>
<dbReference type="GO" id="GO:0006457">
    <property type="term" value="P:protein folding"/>
    <property type="evidence" value="ECO:0007669"/>
    <property type="project" value="InterPro"/>
</dbReference>
<feature type="transmembrane region" description="Helical" evidence="5">
    <location>
        <begin position="139"/>
        <end position="162"/>
    </location>
</feature>